<evidence type="ECO:0000313" key="2">
    <source>
        <dbReference type="EMBL" id="AVW86090.1"/>
    </source>
</evidence>
<keyword evidence="1" id="KW-0472">Membrane</keyword>
<feature type="transmembrane region" description="Helical" evidence="1">
    <location>
        <begin position="77"/>
        <end position="99"/>
    </location>
</feature>
<keyword evidence="2" id="KW-0496">Mitochondrion</keyword>
<protein>
    <submittedName>
        <fullName evidence="2">NADH dehydrogenase subunit 6</fullName>
    </submittedName>
</protein>
<feature type="transmembrane region" description="Helical" evidence="1">
    <location>
        <begin position="52"/>
        <end position="71"/>
    </location>
</feature>
<proteinExistence type="predicted"/>
<dbReference type="EMBL" id="KY753827">
    <property type="protein sequence ID" value="AVW86090.1"/>
    <property type="molecule type" value="Genomic_DNA"/>
</dbReference>
<reference evidence="2" key="1">
    <citation type="journal article" date="2018" name="Mol. Phylogenet. Evol.">
        <title>Phylogeny, evolution and mitochondrial gene order rearrangement in scale worms (Aphroditiformia, Annelida).</title>
        <authorList>
            <person name="Zhang Y."/>
            <person name="Sun J."/>
            <person name="Rouse G.W."/>
            <person name="Wiklund H."/>
            <person name="Pleijel F."/>
            <person name="Watanabe H.K."/>
            <person name="Chen C."/>
            <person name="Qian P.-Y."/>
            <person name="Qiu J.-W."/>
        </authorList>
    </citation>
    <scope>NUCLEOTIDE SEQUENCE</scope>
</reference>
<geneLocation type="mitochondrion" evidence="2"/>
<gene>
    <name evidence="2" type="primary">ND6</name>
</gene>
<sequence length="160" mass="17693">MLLTLTSSLIISLSLSFLVPSSPITMGLWVLLLALSISWFVGSILNPWFAMIIFLVYVGGMLVMFAYFTALTPNQPLIFPPLLSAFLLLMTTLLLILTFKTPLMSSPFSLVYPLYTHPITILYTPSNCLLLLSLASILFLILVVVVKITNISSGPLRPFH</sequence>
<organism evidence="2">
    <name type="scientific">Levensteiniella iris</name>
    <dbReference type="NCBI Taxonomy" id="2153341"/>
    <lineage>
        <taxon>Eukaryota</taxon>
        <taxon>Metazoa</taxon>
        <taxon>Spiralia</taxon>
        <taxon>Lophotrochozoa</taxon>
        <taxon>Annelida</taxon>
        <taxon>Polychaeta</taxon>
        <taxon>Errantia</taxon>
        <taxon>Phyllodocida</taxon>
        <taxon>Polynoidae</taxon>
        <taxon>Levensteiniella</taxon>
    </lineage>
</organism>
<dbReference type="AlphaFoldDB" id="A0A343W668"/>
<accession>A0A343W668</accession>
<feature type="transmembrane region" description="Helical" evidence="1">
    <location>
        <begin position="120"/>
        <end position="146"/>
    </location>
</feature>
<keyword evidence="1" id="KW-0812">Transmembrane</keyword>
<keyword evidence="1" id="KW-1133">Transmembrane helix</keyword>
<evidence type="ECO:0000256" key="1">
    <source>
        <dbReference type="SAM" id="Phobius"/>
    </source>
</evidence>
<name>A0A343W668_9ANNE</name>